<name>A0AC60PBX4_IXOPE</name>
<accession>A0AC60PBX4</accession>
<proteinExistence type="predicted"/>
<evidence type="ECO:0000313" key="1">
    <source>
        <dbReference type="EMBL" id="KAG0417204.1"/>
    </source>
</evidence>
<gene>
    <name evidence="1" type="ORF">HPB47_005801</name>
</gene>
<protein>
    <submittedName>
        <fullName evidence="1">Uncharacterized protein</fullName>
    </submittedName>
</protein>
<keyword evidence="2" id="KW-1185">Reference proteome</keyword>
<organism evidence="1 2">
    <name type="scientific">Ixodes persulcatus</name>
    <name type="common">Taiga tick</name>
    <dbReference type="NCBI Taxonomy" id="34615"/>
    <lineage>
        <taxon>Eukaryota</taxon>
        <taxon>Metazoa</taxon>
        <taxon>Ecdysozoa</taxon>
        <taxon>Arthropoda</taxon>
        <taxon>Chelicerata</taxon>
        <taxon>Arachnida</taxon>
        <taxon>Acari</taxon>
        <taxon>Parasitiformes</taxon>
        <taxon>Ixodida</taxon>
        <taxon>Ixodoidea</taxon>
        <taxon>Ixodidae</taxon>
        <taxon>Ixodinae</taxon>
        <taxon>Ixodes</taxon>
    </lineage>
</organism>
<dbReference type="Proteomes" id="UP000805193">
    <property type="component" value="Unassembled WGS sequence"/>
</dbReference>
<reference evidence="1 2" key="1">
    <citation type="journal article" date="2020" name="Cell">
        <title>Large-Scale Comparative Analyses of Tick Genomes Elucidate Their Genetic Diversity and Vector Capacities.</title>
        <authorList>
            <consortium name="Tick Genome and Microbiome Consortium (TIGMIC)"/>
            <person name="Jia N."/>
            <person name="Wang J."/>
            <person name="Shi W."/>
            <person name="Du L."/>
            <person name="Sun Y."/>
            <person name="Zhan W."/>
            <person name="Jiang J.F."/>
            <person name="Wang Q."/>
            <person name="Zhang B."/>
            <person name="Ji P."/>
            <person name="Bell-Sakyi L."/>
            <person name="Cui X.M."/>
            <person name="Yuan T.T."/>
            <person name="Jiang B.G."/>
            <person name="Yang W.F."/>
            <person name="Lam T.T."/>
            <person name="Chang Q.C."/>
            <person name="Ding S.J."/>
            <person name="Wang X.J."/>
            <person name="Zhu J.G."/>
            <person name="Ruan X.D."/>
            <person name="Zhao L."/>
            <person name="Wei J.T."/>
            <person name="Ye R.Z."/>
            <person name="Que T.C."/>
            <person name="Du C.H."/>
            <person name="Zhou Y.H."/>
            <person name="Cheng J.X."/>
            <person name="Dai P.F."/>
            <person name="Guo W.B."/>
            <person name="Han X.H."/>
            <person name="Huang E.J."/>
            <person name="Li L.F."/>
            <person name="Wei W."/>
            <person name="Gao Y.C."/>
            <person name="Liu J.Z."/>
            <person name="Shao H.Z."/>
            <person name="Wang X."/>
            <person name="Wang C.C."/>
            <person name="Yang T.C."/>
            <person name="Huo Q.B."/>
            <person name="Li W."/>
            <person name="Chen H.Y."/>
            <person name="Chen S.E."/>
            <person name="Zhou L.G."/>
            <person name="Ni X.B."/>
            <person name="Tian J.H."/>
            <person name="Sheng Y."/>
            <person name="Liu T."/>
            <person name="Pan Y.S."/>
            <person name="Xia L.Y."/>
            <person name="Li J."/>
            <person name="Zhao F."/>
            <person name="Cao W.C."/>
        </authorList>
    </citation>
    <scope>NUCLEOTIDE SEQUENCE [LARGE SCALE GENOMIC DNA]</scope>
    <source>
        <strain evidence="1">Iper-2018</strain>
    </source>
</reference>
<evidence type="ECO:0000313" key="2">
    <source>
        <dbReference type="Proteomes" id="UP000805193"/>
    </source>
</evidence>
<dbReference type="EMBL" id="JABSTQ010010871">
    <property type="protein sequence ID" value="KAG0417204.1"/>
    <property type="molecule type" value="Genomic_DNA"/>
</dbReference>
<comment type="caution">
    <text evidence="1">The sequence shown here is derived from an EMBL/GenBank/DDBJ whole genome shotgun (WGS) entry which is preliminary data.</text>
</comment>
<sequence>MSVNVPPLLCSRWRSLALSSAMRLVYFRPNSDKRLNMIQEFPEGLPPGGRPQHYRECLGAHEGSHGAASSSQATADGLWRFVLEEWKKPRSERNFVSALFSSLPARMRAVVDARGEMTSY</sequence>